<evidence type="ECO:0000256" key="3">
    <source>
        <dbReference type="ARBA" id="ARBA00023163"/>
    </source>
</evidence>
<dbReference type="PANTHER" id="PTHR46796">
    <property type="entry name" value="HTH-TYPE TRANSCRIPTIONAL ACTIVATOR RHAS-RELATED"/>
    <property type="match status" value="1"/>
</dbReference>
<reference evidence="5 6" key="1">
    <citation type="submission" date="2016-04" db="EMBL/GenBank/DDBJ databases">
        <authorList>
            <person name="Evans L.H."/>
            <person name="Alamgir A."/>
            <person name="Owens N."/>
            <person name="Weber N.D."/>
            <person name="Virtaneva K."/>
            <person name="Barbian K."/>
            <person name="Babar A."/>
            <person name="Rosenke K."/>
        </authorList>
    </citation>
    <scope>NUCLEOTIDE SEQUENCE [LARGE SCALE GENOMIC DNA]</scope>
    <source>
        <strain evidence="5 6">IFM 0406</strain>
    </source>
</reference>
<evidence type="ECO:0000256" key="2">
    <source>
        <dbReference type="ARBA" id="ARBA00023125"/>
    </source>
</evidence>
<gene>
    <name evidence="5" type="ORF">AWN90_25405</name>
</gene>
<dbReference type="GO" id="GO:0043565">
    <property type="term" value="F:sequence-specific DNA binding"/>
    <property type="evidence" value="ECO:0007669"/>
    <property type="project" value="InterPro"/>
</dbReference>
<dbReference type="InterPro" id="IPR050204">
    <property type="entry name" value="AraC_XylS_family_regulators"/>
</dbReference>
<evidence type="ECO:0000313" key="6">
    <source>
        <dbReference type="Proteomes" id="UP000076512"/>
    </source>
</evidence>
<dbReference type="PANTHER" id="PTHR46796:SF15">
    <property type="entry name" value="BLL1074 PROTEIN"/>
    <property type="match status" value="1"/>
</dbReference>
<dbReference type="Gene3D" id="1.10.10.60">
    <property type="entry name" value="Homeodomain-like"/>
    <property type="match status" value="1"/>
</dbReference>
<dbReference type="SMART" id="SM00342">
    <property type="entry name" value="HTH_ARAC"/>
    <property type="match status" value="1"/>
</dbReference>
<evidence type="ECO:0000259" key="4">
    <source>
        <dbReference type="PROSITE" id="PS01124"/>
    </source>
</evidence>
<keyword evidence="6" id="KW-1185">Reference proteome</keyword>
<dbReference type="InterPro" id="IPR018060">
    <property type="entry name" value="HTH_AraC"/>
</dbReference>
<dbReference type="Proteomes" id="UP000076512">
    <property type="component" value="Unassembled WGS sequence"/>
</dbReference>
<evidence type="ECO:0000256" key="1">
    <source>
        <dbReference type="ARBA" id="ARBA00023015"/>
    </source>
</evidence>
<comment type="caution">
    <text evidence="5">The sequence shown here is derived from an EMBL/GenBank/DDBJ whole genome shotgun (WGS) entry which is preliminary data.</text>
</comment>
<accession>A0A164NIV2</accession>
<keyword evidence="3" id="KW-0804">Transcription</keyword>
<proteinExistence type="predicted"/>
<organism evidence="5 6">
    <name type="scientific">Nocardia terpenica</name>
    <dbReference type="NCBI Taxonomy" id="455432"/>
    <lineage>
        <taxon>Bacteria</taxon>
        <taxon>Bacillati</taxon>
        <taxon>Actinomycetota</taxon>
        <taxon>Actinomycetes</taxon>
        <taxon>Mycobacteriales</taxon>
        <taxon>Nocardiaceae</taxon>
        <taxon>Nocardia</taxon>
    </lineage>
</organism>
<name>A0A164NIV2_9NOCA</name>
<feature type="domain" description="HTH araC/xylS-type" evidence="4">
    <location>
        <begin position="172"/>
        <end position="270"/>
    </location>
</feature>
<dbReference type="AlphaFoldDB" id="A0A164NIV2"/>
<dbReference type="STRING" id="455432.AWN90_25405"/>
<dbReference type="PROSITE" id="PS01124">
    <property type="entry name" value="HTH_ARAC_FAMILY_2"/>
    <property type="match status" value="1"/>
</dbReference>
<dbReference type="EMBL" id="LWGR01000005">
    <property type="protein sequence ID" value="KZM74412.1"/>
    <property type="molecule type" value="Genomic_DNA"/>
</dbReference>
<sequence>MRSTGHECEVATVRAAEAWDIARPTRPSRVAGVRMAGFRDRSTDSIELRVIPHPSVTLVLEFGDGSLVMYGATDRQQRGSFVGGLAPGSVHMRGKNIECVEVRLSPVVARAVLGAHPAESDHSVVALDDLWGRDAARIREQLSEIASWDARFAVVEASLTRRVAAGPLVDPEVVWAWDRIVVSRGSVRVEDLAVELGWSRRRLWTRFRSQMGLPPKRAAKLVRFNHAAHRLAAGDSAARVAAECGYADQSHLHRDVWAFTEMTPAALAGDPGFAANQIAYPSRGTFVQDRRPRATSR</sequence>
<dbReference type="GO" id="GO:0003700">
    <property type="term" value="F:DNA-binding transcription factor activity"/>
    <property type="evidence" value="ECO:0007669"/>
    <property type="project" value="InterPro"/>
</dbReference>
<keyword evidence="1" id="KW-0805">Transcription regulation</keyword>
<keyword evidence="2" id="KW-0238">DNA-binding</keyword>
<evidence type="ECO:0000313" key="5">
    <source>
        <dbReference type="EMBL" id="KZM74412.1"/>
    </source>
</evidence>
<protein>
    <submittedName>
        <fullName evidence="5">AraC family transcriptional regulator</fullName>
    </submittedName>
</protein>
<dbReference type="Pfam" id="PF12833">
    <property type="entry name" value="HTH_18"/>
    <property type="match status" value="1"/>
</dbReference>